<accession>A0AAV7NFJ3</accession>
<evidence type="ECO:0000313" key="1">
    <source>
        <dbReference type="EMBL" id="KAJ1114810.1"/>
    </source>
</evidence>
<evidence type="ECO:0000313" key="2">
    <source>
        <dbReference type="Proteomes" id="UP001066276"/>
    </source>
</evidence>
<reference evidence="1" key="1">
    <citation type="journal article" date="2022" name="bioRxiv">
        <title>Sequencing and chromosome-scale assembly of the giantPleurodeles waltlgenome.</title>
        <authorList>
            <person name="Brown T."/>
            <person name="Elewa A."/>
            <person name="Iarovenko S."/>
            <person name="Subramanian E."/>
            <person name="Araus A.J."/>
            <person name="Petzold A."/>
            <person name="Susuki M."/>
            <person name="Suzuki K.-i.T."/>
            <person name="Hayashi T."/>
            <person name="Toyoda A."/>
            <person name="Oliveira C."/>
            <person name="Osipova E."/>
            <person name="Leigh N.D."/>
            <person name="Simon A."/>
            <person name="Yun M.H."/>
        </authorList>
    </citation>
    <scope>NUCLEOTIDE SEQUENCE</scope>
    <source>
        <strain evidence="1">20211129_DDA</strain>
        <tissue evidence="1">Liver</tissue>
    </source>
</reference>
<dbReference type="AlphaFoldDB" id="A0AAV7NFJ3"/>
<organism evidence="1 2">
    <name type="scientific">Pleurodeles waltl</name>
    <name type="common">Iberian ribbed newt</name>
    <dbReference type="NCBI Taxonomy" id="8319"/>
    <lineage>
        <taxon>Eukaryota</taxon>
        <taxon>Metazoa</taxon>
        <taxon>Chordata</taxon>
        <taxon>Craniata</taxon>
        <taxon>Vertebrata</taxon>
        <taxon>Euteleostomi</taxon>
        <taxon>Amphibia</taxon>
        <taxon>Batrachia</taxon>
        <taxon>Caudata</taxon>
        <taxon>Salamandroidea</taxon>
        <taxon>Salamandridae</taxon>
        <taxon>Pleurodelinae</taxon>
        <taxon>Pleurodeles</taxon>
    </lineage>
</organism>
<sequence>MDSLKALAIIRLKWEADIGPLALHITAPTLSYLPQLNRDLAPHSLLPLLRHTLDDGLLKGHVTTTLSEVIGRSKQTEPVTPPDPTMEAILQEITAVGATLGIMDSKIWDLSTEVKTINSEIGLFHGRMESLVKRVSFLESKPEHYNSWDADIWHLRNKVVDLEDRANRNNIFFKVSLRT</sequence>
<protein>
    <submittedName>
        <fullName evidence="1">Uncharacterized protein</fullName>
    </submittedName>
</protein>
<proteinExistence type="predicted"/>
<dbReference type="EMBL" id="JANPWB010000012">
    <property type="protein sequence ID" value="KAJ1114810.1"/>
    <property type="molecule type" value="Genomic_DNA"/>
</dbReference>
<gene>
    <name evidence="1" type="ORF">NDU88_003041</name>
</gene>
<keyword evidence="2" id="KW-1185">Reference proteome</keyword>
<name>A0AAV7NFJ3_PLEWA</name>
<dbReference type="Proteomes" id="UP001066276">
    <property type="component" value="Chromosome 8"/>
</dbReference>
<comment type="caution">
    <text evidence="1">The sequence shown here is derived from an EMBL/GenBank/DDBJ whole genome shotgun (WGS) entry which is preliminary data.</text>
</comment>